<feature type="chain" id="PRO_5035245454" evidence="1">
    <location>
        <begin position="18"/>
        <end position="243"/>
    </location>
</feature>
<keyword evidence="1" id="KW-0732">Signal</keyword>
<organism evidence="2 3">
    <name type="scientific">Persicirhabdus sediminis</name>
    <dbReference type="NCBI Taxonomy" id="454144"/>
    <lineage>
        <taxon>Bacteria</taxon>
        <taxon>Pseudomonadati</taxon>
        <taxon>Verrucomicrobiota</taxon>
        <taxon>Verrucomicrobiia</taxon>
        <taxon>Verrucomicrobiales</taxon>
        <taxon>Verrucomicrobiaceae</taxon>
        <taxon>Persicirhabdus</taxon>
    </lineage>
</organism>
<name>A0A8J7MAY5_9BACT</name>
<evidence type="ECO:0000313" key="3">
    <source>
        <dbReference type="Proteomes" id="UP000624703"/>
    </source>
</evidence>
<proteinExistence type="predicted"/>
<dbReference type="AlphaFoldDB" id="A0A8J7MAY5"/>
<dbReference type="Proteomes" id="UP000624703">
    <property type="component" value="Unassembled WGS sequence"/>
</dbReference>
<evidence type="ECO:0000313" key="2">
    <source>
        <dbReference type="EMBL" id="MBK1789777.1"/>
    </source>
</evidence>
<keyword evidence="3" id="KW-1185">Reference proteome</keyword>
<dbReference type="RefSeq" id="WP_200309820.1">
    <property type="nucleotide sequence ID" value="NZ_JAENIM010000009.1"/>
</dbReference>
<sequence length="243" mass="27756">MKFLTLLFLLLYSCAFAQEKAPLYFKVYSLGTISKPLAFGPVDKSTELEFSKRKRSKFYQTPKGKKIVFYEKGAPTNDEGKLNIVGSATIPNTVKEPLLVFVPLEKKEDQPQKYDIVTVDDNPKNFSPGKSNFINLTKNKVALVVGKKDPKTIHIKPKNCQTYSLSKNHQGNLPFKLFINENKKANLAMNSYLFPSHTTRNIYFIWPKNTPHKNGNLVKLELLGQNEAQMKQDRLNLKNMQVQ</sequence>
<gene>
    <name evidence="2" type="ORF">JIN82_01275</name>
</gene>
<accession>A0A8J7MAY5</accession>
<protein>
    <submittedName>
        <fullName evidence="2">Uncharacterized protein</fullName>
    </submittedName>
</protein>
<feature type="signal peptide" evidence="1">
    <location>
        <begin position="1"/>
        <end position="17"/>
    </location>
</feature>
<dbReference type="EMBL" id="JAENIM010000009">
    <property type="protein sequence ID" value="MBK1789777.1"/>
    <property type="molecule type" value="Genomic_DNA"/>
</dbReference>
<reference evidence="2" key="1">
    <citation type="submission" date="2021-01" db="EMBL/GenBank/DDBJ databases">
        <title>Modified the classification status of verrucomicrobia.</title>
        <authorList>
            <person name="Feng X."/>
        </authorList>
    </citation>
    <scope>NUCLEOTIDE SEQUENCE</scope>
    <source>
        <strain evidence="2">_KCTC 22039</strain>
    </source>
</reference>
<evidence type="ECO:0000256" key="1">
    <source>
        <dbReference type="SAM" id="SignalP"/>
    </source>
</evidence>
<comment type="caution">
    <text evidence="2">The sequence shown here is derived from an EMBL/GenBank/DDBJ whole genome shotgun (WGS) entry which is preliminary data.</text>
</comment>